<dbReference type="Pfam" id="PF00270">
    <property type="entry name" value="DEAD"/>
    <property type="match status" value="1"/>
</dbReference>
<evidence type="ECO:0000256" key="10">
    <source>
        <dbReference type="ARBA" id="ARBA00023235"/>
    </source>
</evidence>
<comment type="caution">
    <text evidence="14">The sequence shown here is derived from an EMBL/GenBank/DDBJ whole genome shotgun (WGS) entry which is preliminary data.</text>
</comment>
<dbReference type="EC" id="5.6.2.4" evidence="11"/>
<keyword evidence="7 11" id="KW-0862">Zinc</keyword>
<keyword evidence="5 11" id="KW-0378">Hydrolase</keyword>
<dbReference type="CDD" id="cd18804">
    <property type="entry name" value="SF2_C_priA"/>
    <property type="match status" value="1"/>
</dbReference>
<keyword evidence="1 11" id="KW-0639">Primosome</keyword>
<dbReference type="PANTHER" id="PTHR30580:SF0">
    <property type="entry name" value="PRIMOSOMAL PROTEIN N"/>
    <property type="match status" value="1"/>
</dbReference>
<feature type="domain" description="Helicase ATP-binding" evidence="12">
    <location>
        <begin position="201"/>
        <end position="367"/>
    </location>
</feature>
<dbReference type="Proteomes" id="UP001465331">
    <property type="component" value="Unassembled WGS sequence"/>
</dbReference>
<keyword evidence="10 11" id="KW-0413">Isomerase</keyword>
<protein>
    <recommendedName>
        <fullName evidence="11">Replication restart protein PriA</fullName>
    </recommendedName>
    <alternativeName>
        <fullName evidence="11">ATP-dependent DNA helicase PriA</fullName>
        <ecNumber evidence="11">5.6.2.4</ecNumber>
    </alternativeName>
    <alternativeName>
        <fullName evidence="11">DNA 3'-5' helicase PriA</fullName>
    </alternativeName>
</protein>
<dbReference type="Pfam" id="PF00271">
    <property type="entry name" value="Helicase_C"/>
    <property type="match status" value="1"/>
</dbReference>
<feature type="binding site" evidence="11">
    <location>
        <position position="466"/>
    </location>
    <ligand>
        <name>Zn(2+)</name>
        <dbReference type="ChEBI" id="CHEBI:29105"/>
        <label>1</label>
    </ligand>
</feature>
<evidence type="ECO:0000313" key="14">
    <source>
        <dbReference type="EMBL" id="MES0873892.1"/>
    </source>
</evidence>
<dbReference type="SMART" id="SM00487">
    <property type="entry name" value="DEXDc"/>
    <property type="match status" value="1"/>
</dbReference>
<keyword evidence="9 11" id="KW-0238">DNA-binding</keyword>
<comment type="function">
    <text evidence="11">Initiates the restart of stalled replication forks, which reloads the replicative helicase on sites other than the origin of replication. Recognizes and binds to abandoned replication forks and remodels them to uncover a helicase loading site. Promotes assembly of the primosome at these replication forks.</text>
</comment>
<dbReference type="Gene3D" id="3.40.50.300">
    <property type="entry name" value="P-loop containing nucleotide triphosphate hydrolases"/>
    <property type="match status" value="2"/>
</dbReference>
<evidence type="ECO:0000259" key="12">
    <source>
        <dbReference type="PROSITE" id="PS51192"/>
    </source>
</evidence>
<evidence type="ECO:0000256" key="5">
    <source>
        <dbReference type="ARBA" id="ARBA00022801"/>
    </source>
</evidence>
<keyword evidence="6 11" id="KW-0347">Helicase</keyword>
<dbReference type="InterPro" id="IPR040498">
    <property type="entry name" value="PriA_CRR"/>
</dbReference>
<dbReference type="Pfam" id="PF18319">
    <property type="entry name" value="Zn_ribbon_PriA"/>
    <property type="match status" value="1"/>
</dbReference>
<evidence type="ECO:0000256" key="4">
    <source>
        <dbReference type="ARBA" id="ARBA00022741"/>
    </source>
</evidence>
<dbReference type="PROSITE" id="PS51192">
    <property type="entry name" value="HELICASE_ATP_BIND_1"/>
    <property type="match status" value="1"/>
</dbReference>
<proteinExistence type="inferred from homology"/>
<dbReference type="InterPro" id="IPR014001">
    <property type="entry name" value="Helicase_ATP-bd"/>
</dbReference>
<comment type="similarity">
    <text evidence="11">Belongs to the helicase family. PriA subfamily.</text>
</comment>
<dbReference type="GO" id="GO:0016787">
    <property type="term" value="F:hydrolase activity"/>
    <property type="evidence" value="ECO:0007669"/>
    <property type="project" value="UniProtKB-KW"/>
</dbReference>
<evidence type="ECO:0000256" key="11">
    <source>
        <dbReference type="HAMAP-Rule" id="MF_00983"/>
    </source>
</evidence>
<dbReference type="InterPro" id="IPR041236">
    <property type="entry name" value="PriA_C"/>
</dbReference>
<dbReference type="InterPro" id="IPR001650">
    <property type="entry name" value="Helicase_C-like"/>
</dbReference>
<evidence type="ECO:0000256" key="9">
    <source>
        <dbReference type="ARBA" id="ARBA00023125"/>
    </source>
</evidence>
<feature type="binding site" evidence="11">
    <location>
        <position position="435"/>
    </location>
    <ligand>
        <name>Zn(2+)</name>
        <dbReference type="ChEBI" id="CHEBI:29105"/>
        <label>2</label>
    </ligand>
</feature>
<dbReference type="SUPFAM" id="SSF52540">
    <property type="entry name" value="P-loop containing nucleoside triphosphate hydrolases"/>
    <property type="match status" value="1"/>
</dbReference>
<evidence type="ECO:0000256" key="3">
    <source>
        <dbReference type="ARBA" id="ARBA00022723"/>
    </source>
</evidence>
<keyword evidence="8 11" id="KW-0067">ATP-binding</keyword>
<dbReference type="PANTHER" id="PTHR30580">
    <property type="entry name" value="PRIMOSOMAL PROTEIN N"/>
    <property type="match status" value="1"/>
</dbReference>
<evidence type="ECO:0000313" key="15">
    <source>
        <dbReference type="Proteomes" id="UP001465331"/>
    </source>
</evidence>
<evidence type="ECO:0000256" key="7">
    <source>
        <dbReference type="ARBA" id="ARBA00022833"/>
    </source>
</evidence>
<dbReference type="CDD" id="cd17929">
    <property type="entry name" value="DEXHc_priA"/>
    <property type="match status" value="1"/>
</dbReference>
<name>A0ABV2A9G3_9GAMM</name>
<dbReference type="InterPro" id="IPR027417">
    <property type="entry name" value="P-loop_NTPase"/>
</dbReference>
<keyword evidence="3 11" id="KW-0479">Metal-binding</keyword>
<comment type="catalytic activity">
    <reaction evidence="11">
        <text>ATP + H2O = ADP + phosphate + H(+)</text>
        <dbReference type="Rhea" id="RHEA:13065"/>
        <dbReference type="ChEBI" id="CHEBI:15377"/>
        <dbReference type="ChEBI" id="CHEBI:15378"/>
        <dbReference type="ChEBI" id="CHEBI:30616"/>
        <dbReference type="ChEBI" id="CHEBI:43474"/>
        <dbReference type="ChEBI" id="CHEBI:456216"/>
        <dbReference type="EC" id="5.6.2.4"/>
    </reaction>
</comment>
<dbReference type="Gene3D" id="3.40.1440.60">
    <property type="entry name" value="PriA, 3(prime) DNA-binding domain"/>
    <property type="match status" value="1"/>
</dbReference>
<feature type="binding site" evidence="11">
    <location>
        <position position="426"/>
    </location>
    <ligand>
        <name>Zn(2+)</name>
        <dbReference type="ChEBI" id="CHEBI:29105"/>
        <label>1</label>
    </ligand>
</feature>
<accession>A0ABV2A9G3</accession>
<comment type="subunit">
    <text evidence="11">Component of the replication restart primosome.</text>
</comment>
<dbReference type="RefSeq" id="WP_352888770.1">
    <property type="nucleotide sequence ID" value="NZ_JBEPIJ010000007.1"/>
</dbReference>
<comment type="cofactor">
    <cofactor evidence="11">
        <name>Zn(2+)</name>
        <dbReference type="ChEBI" id="CHEBI:29105"/>
    </cofactor>
    <text evidence="11">Binds 2 zinc ions per subunit.</text>
</comment>
<dbReference type="Pfam" id="PF18074">
    <property type="entry name" value="PriA_C"/>
    <property type="match status" value="1"/>
</dbReference>
<sequence>MLVATVSLPVPLRRGFDYRVAADLAARLRRGCRVRVPFGGRSLVGIVVQAPREAPGAVAELRDIEALLDEEPLIPAELLGLCEWAADYYLHPLGEVLGAAMPGGLRRGEPARVARAECYALTAAGRAALDTLADSRRAQRSLLQALVAGPRARAALDASAAVLRRALDAGWIEPSVAAPSLPRVVAPTPTPEQAAALAQLATDDAGFAVHLLEGVTGSGKTELYLRRIEAALASGRQALLLAPEISLTPQLEARLRERFGDGVHRYHSTLTDKARAQVWLAARDGSARVVIGTRSAVWLPFARLGVIVVDEEHDTSYKQQDGFRYSARDVAILRAKRLDIPVLLGSATPSLESLHNARSGRYRHITLRRRVHAAPPPRVRVLDVRGLPLDHGLSPPLLQAIERHLGDGGQALLFLNRRGYAPVLLCHACGWRAPCTRCDAHLTLHRGRNLLICHHCGAQQPPPRHCPSCGSTGLLAVGAGTERIEQALANRFAQYRVARFDSDRITSHAALERQLADIRAGRAQILVGTQILAKGHDFPGLSLVGIVSADQALYGSDFRAVERMGQLVTQVAGRAGRAGQPGEVWLQTHEPEHPLLQTLARHGYGALCEALLAERRDTGLPPYSHLALLRAESREPTLALRFLQQVRTRVPAGEVTVFEPVPSIMERRGGFARAQLLLQSASRAALHRALAGVVPQIEAWPQARRLRWSVDVDPYDLM</sequence>
<dbReference type="InterPro" id="IPR042115">
    <property type="entry name" value="PriA_3primeBD_sf"/>
</dbReference>
<feature type="binding site" evidence="11">
    <location>
        <position position="456"/>
    </location>
    <ligand>
        <name>Zn(2+)</name>
        <dbReference type="ChEBI" id="CHEBI:29105"/>
        <label>2</label>
    </ligand>
</feature>
<feature type="binding site" evidence="11">
    <location>
        <position position="469"/>
    </location>
    <ligand>
        <name>Zn(2+)</name>
        <dbReference type="ChEBI" id="CHEBI:29105"/>
        <label>1</label>
    </ligand>
</feature>
<reference evidence="14 15" key="1">
    <citation type="submission" date="2024-06" db="EMBL/GenBank/DDBJ databases">
        <authorList>
            <person name="Li Z."/>
            <person name="Jiang Y."/>
        </authorList>
    </citation>
    <scope>NUCLEOTIDE SEQUENCE [LARGE SCALE GENOMIC DNA]</scope>
    <source>
        <strain evidence="14 15">HSW-8</strain>
    </source>
</reference>
<organism evidence="14 15">
    <name type="scientific">Sinimarinibacterium thermocellulolyticum</name>
    <dbReference type="NCBI Taxonomy" id="3170016"/>
    <lineage>
        <taxon>Bacteria</taxon>
        <taxon>Pseudomonadati</taxon>
        <taxon>Pseudomonadota</taxon>
        <taxon>Gammaproteobacteria</taxon>
        <taxon>Nevskiales</taxon>
        <taxon>Nevskiaceae</taxon>
        <taxon>Sinimarinibacterium</taxon>
    </lineage>
</organism>
<evidence type="ECO:0000256" key="2">
    <source>
        <dbReference type="ARBA" id="ARBA00022705"/>
    </source>
</evidence>
<dbReference type="Pfam" id="PF17764">
    <property type="entry name" value="PriA_3primeBD"/>
    <property type="match status" value="1"/>
</dbReference>
<keyword evidence="15" id="KW-1185">Reference proteome</keyword>
<dbReference type="EMBL" id="JBEPIJ010000007">
    <property type="protein sequence ID" value="MES0873892.1"/>
    <property type="molecule type" value="Genomic_DNA"/>
</dbReference>
<dbReference type="InterPro" id="IPR005259">
    <property type="entry name" value="PriA"/>
</dbReference>
<evidence type="ECO:0000256" key="8">
    <source>
        <dbReference type="ARBA" id="ARBA00022840"/>
    </source>
</evidence>
<dbReference type="SMART" id="SM00490">
    <property type="entry name" value="HELICc"/>
    <property type="match status" value="1"/>
</dbReference>
<dbReference type="PROSITE" id="PS51194">
    <property type="entry name" value="HELICASE_CTER"/>
    <property type="match status" value="1"/>
</dbReference>
<evidence type="ECO:0000256" key="6">
    <source>
        <dbReference type="ARBA" id="ARBA00022806"/>
    </source>
</evidence>
<feature type="binding site" evidence="11">
    <location>
        <position position="453"/>
    </location>
    <ligand>
        <name>Zn(2+)</name>
        <dbReference type="ChEBI" id="CHEBI:29105"/>
        <label>2</label>
    </ligand>
</feature>
<dbReference type="HAMAP" id="MF_00983">
    <property type="entry name" value="PriA"/>
    <property type="match status" value="1"/>
</dbReference>
<keyword evidence="2 11" id="KW-0235">DNA replication</keyword>
<gene>
    <name evidence="11" type="primary">priA</name>
    <name evidence="14" type="ORF">ABSH63_07750</name>
</gene>
<comment type="catalytic activity">
    <reaction evidence="11">
        <text>Couples ATP hydrolysis with the unwinding of duplex DNA by translocating in the 3'-5' direction.</text>
        <dbReference type="EC" id="5.6.2.4"/>
    </reaction>
</comment>
<dbReference type="NCBIfam" id="NF004067">
    <property type="entry name" value="PRK05580.1-4"/>
    <property type="match status" value="1"/>
</dbReference>
<dbReference type="InterPro" id="IPR041222">
    <property type="entry name" value="PriA_3primeBD"/>
</dbReference>
<feature type="domain" description="Helicase C-terminal" evidence="13">
    <location>
        <begin position="461"/>
        <end position="619"/>
    </location>
</feature>
<feature type="binding site" evidence="11">
    <location>
        <position position="438"/>
    </location>
    <ligand>
        <name>Zn(2+)</name>
        <dbReference type="ChEBI" id="CHEBI:29105"/>
        <label>2</label>
    </ligand>
</feature>
<evidence type="ECO:0000259" key="13">
    <source>
        <dbReference type="PROSITE" id="PS51194"/>
    </source>
</evidence>
<evidence type="ECO:0000256" key="1">
    <source>
        <dbReference type="ARBA" id="ARBA00022515"/>
    </source>
</evidence>
<keyword evidence="4 11" id="KW-0547">Nucleotide-binding</keyword>
<feature type="binding site" evidence="11">
    <location>
        <position position="429"/>
    </location>
    <ligand>
        <name>Zn(2+)</name>
        <dbReference type="ChEBI" id="CHEBI:29105"/>
        <label>1</label>
    </ligand>
</feature>
<dbReference type="InterPro" id="IPR011545">
    <property type="entry name" value="DEAD/DEAH_box_helicase_dom"/>
</dbReference>
<dbReference type="NCBIfam" id="TIGR00595">
    <property type="entry name" value="priA"/>
    <property type="match status" value="1"/>
</dbReference>